<feature type="compositionally biased region" description="Basic and acidic residues" evidence="3">
    <location>
        <begin position="1"/>
        <end position="20"/>
    </location>
</feature>
<keyword evidence="1 5" id="KW-0378">Hydrolase</keyword>
<dbReference type="SUPFAM" id="SSF53590">
    <property type="entry name" value="Nucleoside hydrolase"/>
    <property type="match status" value="1"/>
</dbReference>
<protein>
    <submittedName>
        <fullName evidence="5">Nucleoside hydrolase</fullName>
    </submittedName>
</protein>
<proteinExistence type="predicted"/>
<dbReference type="GO" id="GO:0005829">
    <property type="term" value="C:cytosol"/>
    <property type="evidence" value="ECO:0007669"/>
    <property type="project" value="TreeGrafter"/>
</dbReference>
<dbReference type="InterPro" id="IPR036452">
    <property type="entry name" value="Ribo_hydro-like"/>
</dbReference>
<evidence type="ECO:0000256" key="3">
    <source>
        <dbReference type="SAM" id="MobiDB-lite"/>
    </source>
</evidence>
<feature type="domain" description="Inosine/uridine-preferring nucleoside hydrolase" evidence="4">
    <location>
        <begin position="49"/>
        <end position="318"/>
    </location>
</feature>
<dbReference type="AlphaFoldDB" id="A0A3A1TXR8"/>
<dbReference type="Proteomes" id="UP000265742">
    <property type="component" value="Unassembled WGS sequence"/>
</dbReference>
<dbReference type="InterPro" id="IPR001910">
    <property type="entry name" value="Inosine/uridine_hydrolase_dom"/>
</dbReference>
<evidence type="ECO:0000259" key="4">
    <source>
        <dbReference type="Pfam" id="PF01156"/>
    </source>
</evidence>
<dbReference type="GO" id="GO:0006152">
    <property type="term" value="P:purine nucleoside catabolic process"/>
    <property type="evidence" value="ECO:0007669"/>
    <property type="project" value="TreeGrafter"/>
</dbReference>
<dbReference type="EMBL" id="QXTG01000002">
    <property type="protein sequence ID" value="RIX28992.1"/>
    <property type="molecule type" value="Genomic_DNA"/>
</dbReference>
<dbReference type="InterPro" id="IPR023186">
    <property type="entry name" value="IUNH"/>
</dbReference>
<dbReference type="Pfam" id="PF01156">
    <property type="entry name" value="IU_nuc_hydro"/>
    <property type="match status" value="1"/>
</dbReference>
<accession>A0A3A1TXR8</accession>
<dbReference type="Gene3D" id="3.90.245.10">
    <property type="entry name" value="Ribonucleoside hydrolase-like"/>
    <property type="match status" value="1"/>
</dbReference>
<evidence type="ECO:0000256" key="2">
    <source>
        <dbReference type="ARBA" id="ARBA00023295"/>
    </source>
</evidence>
<evidence type="ECO:0000256" key="1">
    <source>
        <dbReference type="ARBA" id="ARBA00022801"/>
    </source>
</evidence>
<comment type="caution">
    <text evidence="5">The sequence shown here is derived from an EMBL/GenBank/DDBJ whole genome shotgun (WGS) entry which is preliminary data.</text>
</comment>
<dbReference type="PANTHER" id="PTHR12304:SF4">
    <property type="entry name" value="URIDINE NUCLEOSIDASE"/>
    <property type="match status" value="1"/>
</dbReference>
<sequence>MGVDRVRDRGLGGAVHDHRDHRGRGTVGVGSGRRPLRGSLTAPVPLPLLLDTDLGSDVDDELALALLWGSPEIDLRGVCTSYGDTVLRARIVLHMAELTGRTVDVAAGEQETASGEPVWWAGIEGAAYGELPPLPSAAGEPSPGVRLLVDRAAGAHLLAIGPLTSVAAALDAGAAFDGITVMGGDWADPAVGEHNLASDAVAARRVLDSGLSITAVGVDITRRVRFGEEEVARFEATGPLGAVVATEMRAWMRRWSEDFEVPHDPLTALAILQPELFELTPPGAVRVADGNDGPAGAVQRLDGPGTVRVATDVDVDAARTALADRIARGLGEQQDHDAR</sequence>
<keyword evidence="6" id="KW-1185">Reference proteome</keyword>
<reference evidence="6" key="1">
    <citation type="submission" date="2018-09" db="EMBL/GenBank/DDBJ databases">
        <authorList>
            <person name="Kim I."/>
        </authorList>
    </citation>
    <scope>NUCLEOTIDE SEQUENCE [LARGE SCALE GENOMIC DNA]</scope>
    <source>
        <strain evidence="6">DD4a</strain>
    </source>
</reference>
<organism evidence="5 6">
    <name type="scientific">Amnibacterium setariae</name>
    <dbReference type="NCBI Taxonomy" id="2306585"/>
    <lineage>
        <taxon>Bacteria</taxon>
        <taxon>Bacillati</taxon>
        <taxon>Actinomycetota</taxon>
        <taxon>Actinomycetes</taxon>
        <taxon>Micrococcales</taxon>
        <taxon>Microbacteriaceae</taxon>
        <taxon>Amnibacterium</taxon>
    </lineage>
</organism>
<feature type="region of interest" description="Disordered" evidence="3">
    <location>
        <begin position="1"/>
        <end position="36"/>
    </location>
</feature>
<dbReference type="GO" id="GO:0008477">
    <property type="term" value="F:purine nucleosidase activity"/>
    <property type="evidence" value="ECO:0007669"/>
    <property type="project" value="TreeGrafter"/>
</dbReference>
<gene>
    <name evidence="5" type="ORF">D1781_15050</name>
</gene>
<keyword evidence="2" id="KW-0326">Glycosidase</keyword>
<dbReference type="PANTHER" id="PTHR12304">
    <property type="entry name" value="INOSINE-URIDINE PREFERRING NUCLEOSIDE HYDROLASE"/>
    <property type="match status" value="1"/>
</dbReference>
<name>A0A3A1TXR8_9MICO</name>
<evidence type="ECO:0000313" key="6">
    <source>
        <dbReference type="Proteomes" id="UP000265742"/>
    </source>
</evidence>
<evidence type="ECO:0000313" key="5">
    <source>
        <dbReference type="EMBL" id="RIX28992.1"/>
    </source>
</evidence>